<name>A0A1T4JYC1_9FIRM</name>
<keyword evidence="2 7" id="KW-0444">Lipid biosynthesis</keyword>
<evidence type="ECO:0000256" key="2">
    <source>
        <dbReference type="ARBA" id="ARBA00022516"/>
    </source>
</evidence>
<gene>
    <name evidence="7" type="primary">acpP</name>
    <name evidence="11" type="ORF">SAMN02745973_00202</name>
</gene>
<evidence type="ECO:0000256" key="3">
    <source>
        <dbReference type="ARBA" id="ARBA00022553"/>
    </source>
</evidence>
<dbReference type="Gene3D" id="1.10.1200.10">
    <property type="entry name" value="ACP-like"/>
    <property type="match status" value="1"/>
</dbReference>
<dbReference type="PROSITE" id="PS50075">
    <property type="entry name" value="CARRIER"/>
    <property type="match status" value="1"/>
</dbReference>
<keyword evidence="12" id="KW-1185">Reference proteome</keyword>
<dbReference type="HAMAP" id="MF_01217">
    <property type="entry name" value="Acyl_carrier"/>
    <property type="match status" value="1"/>
</dbReference>
<evidence type="ECO:0000256" key="5">
    <source>
        <dbReference type="ARBA" id="ARBA00023098"/>
    </source>
</evidence>
<dbReference type="GO" id="GO:0005829">
    <property type="term" value="C:cytosol"/>
    <property type="evidence" value="ECO:0007669"/>
    <property type="project" value="TreeGrafter"/>
</dbReference>
<evidence type="ECO:0000256" key="4">
    <source>
        <dbReference type="ARBA" id="ARBA00022832"/>
    </source>
</evidence>
<reference evidence="11 12" key="1">
    <citation type="submission" date="2017-02" db="EMBL/GenBank/DDBJ databases">
        <authorList>
            <person name="Peterson S.W."/>
        </authorList>
    </citation>
    <scope>NUCLEOTIDE SEQUENCE [LARGE SCALE GENOMIC DNA]</scope>
    <source>
        <strain evidence="11 12">DSM 15102</strain>
    </source>
</reference>
<dbReference type="GO" id="GO:0000036">
    <property type="term" value="F:acyl carrier activity"/>
    <property type="evidence" value="ECO:0007669"/>
    <property type="project" value="UniProtKB-UniRule"/>
</dbReference>
<evidence type="ECO:0000256" key="6">
    <source>
        <dbReference type="ARBA" id="ARBA00023160"/>
    </source>
</evidence>
<evidence type="ECO:0000256" key="9">
    <source>
        <dbReference type="RuleBase" id="RU003545"/>
    </source>
</evidence>
<dbReference type="NCBIfam" id="TIGR00517">
    <property type="entry name" value="acyl_carrier"/>
    <property type="match status" value="1"/>
</dbReference>
<comment type="PTM">
    <text evidence="9">4'-phosphopantetheine is transferred from CoA to a specific serine of apo-ACP by acpS.</text>
</comment>
<dbReference type="Proteomes" id="UP000196365">
    <property type="component" value="Unassembled WGS sequence"/>
</dbReference>
<comment type="function">
    <text evidence="7 9">Carrier of the growing fatty acid chain in fatty acid biosynthesis.</text>
</comment>
<keyword evidence="5 7" id="KW-0443">Lipid metabolism</keyword>
<accession>A0A1T4JYC1</accession>
<proteinExistence type="inferred from homology"/>
<dbReference type="OrthoDB" id="9804551at2"/>
<dbReference type="NCBIfam" id="NF002151">
    <property type="entry name" value="PRK00982.1-5"/>
    <property type="match status" value="1"/>
</dbReference>
<organism evidence="11 12">
    <name type="scientific">Garciella nitratireducens DSM 15102</name>
    <dbReference type="NCBI Taxonomy" id="1121911"/>
    <lineage>
        <taxon>Bacteria</taxon>
        <taxon>Bacillati</taxon>
        <taxon>Bacillota</taxon>
        <taxon>Clostridia</taxon>
        <taxon>Eubacteriales</taxon>
        <taxon>Eubacteriaceae</taxon>
        <taxon>Garciella</taxon>
    </lineage>
</organism>
<dbReference type="SUPFAM" id="SSF47336">
    <property type="entry name" value="ACP-like"/>
    <property type="match status" value="1"/>
</dbReference>
<dbReference type="PROSITE" id="PS00012">
    <property type="entry name" value="PHOSPHOPANTETHEINE"/>
    <property type="match status" value="1"/>
</dbReference>
<dbReference type="Pfam" id="PF00550">
    <property type="entry name" value="PP-binding"/>
    <property type="match status" value="1"/>
</dbReference>
<keyword evidence="1 7" id="KW-0596">Phosphopantetheine</keyword>
<dbReference type="InterPro" id="IPR003231">
    <property type="entry name" value="ACP"/>
</dbReference>
<keyword evidence="3 7" id="KW-0597">Phosphoprotein</keyword>
<dbReference type="InterPro" id="IPR009081">
    <property type="entry name" value="PP-bd_ACP"/>
</dbReference>
<comment type="pathway">
    <text evidence="7 9">Lipid metabolism; fatty acid biosynthesis.</text>
</comment>
<sequence length="78" mass="9092">MDENIFEKVKEIIVEQLDVESEDVVLEASFIDDLQADSLDVVEMIMAFEEEFDLEIPDEDAEKIKTVKDVVEYLENHK</sequence>
<keyword evidence="4 7" id="KW-0276">Fatty acid metabolism</keyword>
<evidence type="ECO:0000259" key="10">
    <source>
        <dbReference type="PROSITE" id="PS50075"/>
    </source>
</evidence>
<comment type="subcellular location">
    <subcellularLocation>
        <location evidence="7">Cytoplasm</location>
    </subcellularLocation>
</comment>
<dbReference type="PANTHER" id="PTHR20863">
    <property type="entry name" value="ACYL CARRIER PROTEIN"/>
    <property type="match status" value="1"/>
</dbReference>
<evidence type="ECO:0000256" key="1">
    <source>
        <dbReference type="ARBA" id="ARBA00022450"/>
    </source>
</evidence>
<dbReference type="GO" id="GO:0016020">
    <property type="term" value="C:membrane"/>
    <property type="evidence" value="ECO:0007669"/>
    <property type="project" value="GOC"/>
</dbReference>
<keyword evidence="7" id="KW-0963">Cytoplasm</keyword>
<evidence type="ECO:0000313" key="12">
    <source>
        <dbReference type="Proteomes" id="UP000196365"/>
    </source>
</evidence>
<dbReference type="NCBIfam" id="NF002148">
    <property type="entry name" value="PRK00982.1-2"/>
    <property type="match status" value="1"/>
</dbReference>
<dbReference type="PANTHER" id="PTHR20863:SF76">
    <property type="entry name" value="CARRIER DOMAIN-CONTAINING PROTEIN"/>
    <property type="match status" value="1"/>
</dbReference>
<dbReference type="NCBIfam" id="NF002150">
    <property type="entry name" value="PRK00982.1-4"/>
    <property type="match status" value="1"/>
</dbReference>
<dbReference type="UniPathway" id="UPA00094"/>
<evidence type="ECO:0000256" key="7">
    <source>
        <dbReference type="HAMAP-Rule" id="MF_01217"/>
    </source>
</evidence>
<dbReference type="InterPro" id="IPR006162">
    <property type="entry name" value="Ppantetheine_attach_site"/>
</dbReference>
<comment type="PTM">
    <text evidence="7">4'-phosphopantetheine is transferred from CoA to a specific serine of apo-ACP by AcpS. This modification is essential for activity because fatty acids are bound in thioester linkage to the sulfhydryl of the prosthetic group.</text>
</comment>
<keyword evidence="6 7" id="KW-0275">Fatty acid biosynthesis</keyword>
<protein>
    <recommendedName>
        <fullName evidence="7 8">Acyl carrier protein</fullName>
        <shortName evidence="7">ACP</shortName>
    </recommendedName>
</protein>
<dbReference type="EMBL" id="FUWV01000001">
    <property type="protein sequence ID" value="SJZ35109.1"/>
    <property type="molecule type" value="Genomic_DNA"/>
</dbReference>
<evidence type="ECO:0000256" key="8">
    <source>
        <dbReference type="NCBIfam" id="TIGR00517"/>
    </source>
</evidence>
<feature type="modified residue" description="O-(pantetheine 4'-phosphoryl)serine" evidence="7">
    <location>
        <position position="38"/>
    </location>
</feature>
<feature type="domain" description="Carrier" evidence="10">
    <location>
        <begin position="3"/>
        <end position="78"/>
    </location>
</feature>
<dbReference type="InterPro" id="IPR036736">
    <property type="entry name" value="ACP-like_sf"/>
</dbReference>
<dbReference type="AlphaFoldDB" id="A0A1T4JYC1"/>
<dbReference type="GO" id="GO:0000035">
    <property type="term" value="F:acyl binding"/>
    <property type="evidence" value="ECO:0007669"/>
    <property type="project" value="TreeGrafter"/>
</dbReference>
<evidence type="ECO:0000313" key="11">
    <source>
        <dbReference type="EMBL" id="SJZ35109.1"/>
    </source>
</evidence>
<comment type="similarity">
    <text evidence="7">Belongs to the acyl carrier protein (ACP) family.</text>
</comment>
<dbReference type="GO" id="GO:0009245">
    <property type="term" value="P:lipid A biosynthetic process"/>
    <property type="evidence" value="ECO:0007669"/>
    <property type="project" value="TreeGrafter"/>
</dbReference>